<comment type="cofactor">
    <cofactor evidence="9">
        <name>Mg(2+)</name>
        <dbReference type="ChEBI" id="CHEBI:18420"/>
    </cofactor>
    <text evidence="9">Mg(2+) is required for catalysis and for stabilizing the dimer.</text>
</comment>
<feature type="binding site" evidence="8">
    <location>
        <position position="376"/>
    </location>
    <ligand>
        <name>substrate</name>
    </ligand>
</feature>
<dbReference type="PANTHER" id="PTHR11902">
    <property type="entry name" value="ENOLASE"/>
    <property type="match status" value="1"/>
</dbReference>
<dbReference type="NCBIfam" id="TIGR01060">
    <property type="entry name" value="eno"/>
    <property type="match status" value="1"/>
</dbReference>
<comment type="function">
    <text evidence="6">Catalyzes the reversible conversion of 2-phosphoglycerate (2-PG) into phosphoenolpyruvate (PEP). It is essential for the degradation of carbohydrates via glycolysis.</text>
</comment>
<feature type="binding site" evidence="6 9">
    <location>
        <position position="232"/>
    </location>
    <ligand>
        <name>Mg(2+)</name>
        <dbReference type="ChEBI" id="CHEBI:18420"/>
    </ligand>
</feature>
<accession>A0ABD5Z1X7</accession>
<comment type="similarity">
    <text evidence="2 6">Belongs to the enolase family.</text>
</comment>
<feature type="domain" description="Enolase N-terminal" evidence="11">
    <location>
        <begin position="4"/>
        <end position="124"/>
    </location>
</feature>
<feature type="binding site" evidence="6">
    <location>
        <position position="376"/>
    </location>
    <ligand>
        <name>(2R)-2-phosphoglycerate</name>
        <dbReference type="ChEBI" id="CHEBI:58289"/>
    </ligand>
</feature>
<dbReference type="HAMAP" id="MF_00318">
    <property type="entry name" value="Enolase"/>
    <property type="match status" value="1"/>
</dbReference>
<keyword evidence="6" id="KW-0963">Cytoplasm</keyword>
<keyword evidence="3 6" id="KW-0460">Magnesium</keyword>
<evidence type="ECO:0000313" key="13">
    <source>
        <dbReference type="Proteomes" id="UP001596447"/>
    </source>
</evidence>
<feature type="binding site" evidence="8">
    <location>
        <position position="155"/>
    </location>
    <ligand>
        <name>substrate</name>
    </ligand>
</feature>
<evidence type="ECO:0000259" key="11">
    <source>
        <dbReference type="SMART" id="SM01193"/>
    </source>
</evidence>
<dbReference type="Pfam" id="PF00113">
    <property type="entry name" value="Enolase_C"/>
    <property type="match status" value="1"/>
</dbReference>
<dbReference type="AlphaFoldDB" id="A0ABD5Z1X7"/>
<dbReference type="SFLD" id="SFLDS00001">
    <property type="entry name" value="Enolase"/>
    <property type="match status" value="1"/>
</dbReference>
<dbReference type="InterPro" id="IPR029017">
    <property type="entry name" value="Enolase-like_N"/>
</dbReference>
<dbReference type="EMBL" id="JBHTAR010000011">
    <property type="protein sequence ID" value="MFC7199250.1"/>
    <property type="molecule type" value="Genomic_DNA"/>
</dbReference>
<dbReference type="RefSeq" id="WP_279529190.1">
    <property type="nucleotide sequence ID" value="NZ_CP122312.1"/>
</dbReference>
<evidence type="ECO:0000256" key="6">
    <source>
        <dbReference type="HAMAP-Rule" id="MF_00318"/>
    </source>
</evidence>
<comment type="caution">
    <text evidence="12">The sequence shown here is derived from an EMBL/GenBank/DDBJ whole genome shotgun (WGS) entry which is preliminary data.</text>
</comment>
<dbReference type="SMART" id="SM01192">
    <property type="entry name" value="Enolase_C"/>
    <property type="match status" value="1"/>
</dbReference>
<feature type="binding site" evidence="6 9">
    <location>
        <position position="273"/>
    </location>
    <ligand>
        <name>Mg(2+)</name>
        <dbReference type="ChEBI" id="CHEBI:18420"/>
    </ligand>
</feature>
<dbReference type="Pfam" id="PF03952">
    <property type="entry name" value="Enolase_N"/>
    <property type="match status" value="1"/>
</dbReference>
<feature type="binding site" evidence="8">
    <location>
        <begin position="352"/>
        <end position="355"/>
    </location>
    <ligand>
        <name>substrate</name>
    </ligand>
</feature>
<evidence type="ECO:0000256" key="1">
    <source>
        <dbReference type="ARBA" id="ARBA00005031"/>
    </source>
</evidence>
<evidence type="ECO:0000256" key="2">
    <source>
        <dbReference type="ARBA" id="ARBA00009604"/>
    </source>
</evidence>
<dbReference type="SUPFAM" id="SSF54826">
    <property type="entry name" value="Enolase N-terminal domain-like"/>
    <property type="match status" value="1"/>
</dbReference>
<evidence type="ECO:0000256" key="4">
    <source>
        <dbReference type="ARBA" id="ARBA00023152"/>
    </source>
</evidence>
<dbReference type="SMART" id="SM01193">
    <property type="entry name" value="Enolase_N"/>
    <property type="match status" value="1"/>
</dbReference>
<dbReference type="SUPFAM" id="SSF51604">
    <property type="entry name" value="Enolase C-terminal domain-like"/>
    <property type="match status" value="1"/>
</dbReference>
<dbReference type="GO" id="GO:0000287">
    <property type="term" value="F:magnesium ion binding"/>
    <property type="evidence" value="ECO:0007669"/>
    <property type="project" value="UniProtKB-UniRule"/>
</dbReference>
<dbReference type="GO" id="GO:0009986">
    <property type="term" value="C:cell surface"/>
    <property type="evidence" value="ECO:0007669"/>
    <property type="project" value="UniProtKB-SubCell"/>
</dbReference>
<dbReference type="PROSITE" id="PS00164">
    <property type="entry name" value="ENOLASE"/>
    <property type="match status" value="1"/>
</dbReference>
<dbReference type="GO" id="GO:0005737">
    <property type="term" value="C:cytoplasm"/>
    <property type="evidence" value="ECO:0007669"/>
    <property type="project" value="UniProtKB-SubCell"/>
</dbReference>
<reference evidence="12 13" key="1">
    <citation type="journal article" date="2019" name="Int. J. Syst. Evol. Microbiol.">
        <title>The Global Catalogue of Microorganisms (GCM) 10K type strain sequencing project: providing services to taxonomists for standard genome sequencing and annotation.</title>
        <authorList>
            <consortium name="The Broad Institute Genomics Platform"/>
            <consortium name="The Broad Institute Genome Sequencing Center for Infectious Disease"/>
            <person name="Wu L."/>
            <person name="Ma J."/>
        </authorList>
    </citation>
    <scope>NUCLEOTIDE SEQUENCE [LARGE SCALE GENOMIC DNA]</scope>
    <source>
        <strain evidence="12 13">XZGYJ-43</strain>
    </source>
</reference>
<comment type="cofactor">
    <cofactor evidence="6">
        <name>Mg(2+)</name>
        <dbReference type="ChEBI" id="CHEBI:18420"/>
    </cofactor>
    <text evidence="6">Binds a second Mg(2+) ion via substrate during catalysis.</text>
</comment>
<dbReference type="GO" id="GO:0006096">
    <property type="term" value="P:glycolytic process"/>
    <property type="evidence" value="ECO:0007669"/>
    <property type="project" value="UniProtKB-UniRule"/>
</dbReference>
<sequence length="400" mass="42209">MTRIETVRLRPVLDSRGNETVEADVLTESGGFGRAAAPSGASTGEYEAIELPVDEAIAAAREHAVPRLEGRTFAGDQREVDAALEAADGTDDFSEIGANAAVAISMAAAKAGADVLGAPLYQHLGGAFRGRNFPIPLGNVIGGGEHAQDATSIQEFLAAPVGAPSVRDAVFANAAVHERVGELLEERGEPAAKGDEGAWAPSIDDAEAFELMEEAVDDVADEFGFDIKFGLDMAAAERFEDGEYVFGEDVRSTEEQVGYVADLVDEYDLAYVEDPLDEDAYEAFAELTAQVGEQTLVCGDDLFVTNVDRLEEGIEVGAANSILIKPNQIGTLSDAFDAIELAVESSYTPVISHRSGETEDTTIAHLAVATGAPFIKTGTVGGERTAKLNELIRIADEARL</sequence>
<dbReference type="GO" id="GO:0004634">
    <property type="term" value="F:phosphopyruvate hydratase activity"/>
    <property type="evidence" value="ECO:0007669"/>
    <property type="project" value="UniProtKB-UniRule"/>
</dbReference>
<dbReference type="SFLD" id="SFLDG00178">
    <property type="entry name" value="enolase"/>
    <property type="match status" value="1"/>
</dbReference>
<feature type="active site" description="Proton acceptor" evidence="6 7">
    <location>
        <position position="325"/>
    </location>
</feature>
<name>A0ABD5Z1X7_9EURY</name>
<dbReference type="InterPro" id="IPR020811">
    <property type="entry name" value="Enolase_N"/>
</dbReference>
<keyword evidence="6 9" id="KW-0479">Metal-binding</keyword>
<keyword evidence="6" id="KW-0964">Secreted</keyword>
<organism evidence="12 13">
    <name type="scientific">Halospeciosus flavus</name>
    <dbReference type="NCBI Taxonomy" id="3032283"/>
    <lineage>
        <taxon>Archaea</taxon>
        <taxon>Methanobacteriati</taxon>
        <taxon>Methanobacteriota</taxon>
        <taxon>Stenosarchaea group</taxon>
        <taxon>Halobacteria</taxon>
        <taxon>Halobacteriales</taxon>
        <taxon>Halobacteriaceae</taxon>
        <taxon>Halospeciosus</taxon>
    </lineage>
</organism>
<feature type="binding site" evidence="6">
    <location>
        <position position="354"/>
    </location>
    <ligand>
        <name>(2R)-2-phosphoglycerate</name>
        <dbReference type="ChEBI" id="CHEBI:58289"/>
    </ligand>
</feature>
<dbReference type="EC" id="4.2.1.11" evidence="6"/>
<dbReference type="InterPro" id="IPR036849">
    <property type="entry name" value="Enolase-like_C_sf"/>
</dbReference>
<feature type="active site" description="Proton donor" evidence="6 7">
    <location>
        <position position="196"/>
    </location>
</feature>
<feature type="domain" description="Enolase C-terminal TIM barrel" evidence="10">
    <location>
        <begin position="130"/>
        <end position="400"/>
    </location>
</feature>
<keyword evidence="5 6" id="KW-0456">Lyase</keyword>
<gene>
    <name evidence="6 12" type="primary">eno</name>
    <name evidence="12" type="ORF">ACFQJ9_07455</name>
</gene>
<dbReference type="InterPro" id="IPR020810">
    <property type="entry name" value="Enolase_C"/>
</dbReference>
<dbReference type="InterPro" id="IPR020809">
    <property type="entry name" value="Enolase_CS"/>
</dbReference>
<keyword evidence="4 6" id="KW-0324">Glycolysis</keyword>
<evidence type="ECO:0000256" key="5">
    <source>
        <dbReference type="ARBA" id="ARBA00023239"/>
    </source>
</evidence>
<dbReference type="PANTHER" id="PTHR11902:SF1">
    <property type="entry name" value="ENOLASE"/>
    <property type="match status" value="1"/>
</dbReference>
<dbReference type="GO" id="GO:0005576">
    <property type="term" value="C:extracellular region"/>
    <property type="evidence" value="ECO:0007669"/>
    <property type="project" value="UniProtKB-SubCell"/>
</dbReference>
<dbReference type="SFLD" id="SFLDF00002">
    <property type="entry name" value="enolase"/>
    <property type="match status" value="1"/>
</dbReference>
<feature type="binding site" evidence="6 9">
    <location>
        <position position="300"/>
    </location>
    <ligand>
        <name>Mg(2+)</name>
        <dbReference type="ChEBI" id="CHEBI:18420"/>
    </ligand>
</feature>
<proteinExistence type="inferred from homology"/>
<feature type="binding site" evidence="6">
    <location>
        <position position="154"/>
    </location>
    <ligand>
        <name>(2R)-2-phosphoglycerate</name>
        <dbReference type="ChEBI" id="CHEBI:58289"/>
    </ligand>
</feature>
<protein>
    <recommendedName>
        <fullName evidence="6">Enolase</fullName>
        <ecNumber evidence="6">4.2.1.11</ecNumber>
    </recommendedName>
    <alternativeName>
        <fullName evidence="6">2-phospho-D-glycerate hydro-lyase</fullName>
    </alternativeName>
    <alternativeName>
        <fullName evidence="6">2-phosphoglycerate dehydratase</fullName>
    </alternativeName>
</protein>
<dbReference type="Gene3D" id="3.20.20.120">
    <property type="entry name" value="Enolase-like C-terminal domain"/>
    <property type="match status" value="1"/>
</dbReference>
<feature type="binding site" evidence="8">
    <location>
        <position position="273"/>
    </location>
    <ligand>
        <name>substrate</name>
    </ligand>
</feature>
<dbReference type="Proteomes" id="UP001596447">
    <property type="component" value="Unassembled WGS sequence"/>
</dbReference>
<feature type="binding site" evidence="6">
    <location>
        <position position="325"/>
    </location>
    <ligand>
        <name>(2R)-2-phosphoglycerate</name>
        <dbReference type="ChEBI" id="CHEBI:58289"/>
    </ligand>
</feature>
<dbReference type="CDD" id="cd03313">
    <property type="entry name" value="enolase"/>
    <property type="match status" value="1"/>
</dbReference>
<evidence type="ECO:0000256" key="7">
    <source>
        <dbReference type="PIRSR" id="PIRSR001400-1"/>
    </source>
</evidence>
<feature type="binding site" evidence="6">
    <location>
        <position position="355"/>
    </location>
    <ligand>
        <name>(2R)-2-phosphoglycerate</name>
        <dbReference type="ChEBI" id="CHEBI:58289"/>
    </ligand>
</feature>
<evidence type="ECO:0000256" key="3">
    <source>
        <dbReference type="ARBA" id="ARBA00022842"/>
    </source>
</evidence>
<evidence type="ECO:0000313" key="12">
    <source>
        <dbReference type="EMBL" id="MFC7199250.1"/>
    </source>
</evidence>
<dbReference type="PIRSF" id="PIRSF001400">
    <property type="entry name" value="Enolase"/>
    <property type="match status" value="1"/>
</dbReference>
<dbReference type="InterPro" id="IPR000941">
    <property type="entry name" value="Enolase"/>
</dbReference>
<evidence type="ECO:0000259" key="10">
    <source>
        <dbReference type="SMART" id="SM01192"/>
    </source>
</evidence>
<comment type="catalytic activity">
    <reaction evidence="6">
        <text>(2R)-2-phosphoglycerate = phosphoenolpyruvate + H2O</text>
        <dbReference type="Rhea" id="RHEA:10164"/>
        <dbReference type="ChEBI" id="CHEBI:15377"/>
        <dbReference type="ChEBI" id="CHEBI:58289"/>
        <dbReference type="ChEBI" id="CHEBI:58702"/>
        <dbReference type="EC" id="4.2.1.11"/>
    </reaction>
</comment>
<comment type="pathway">
    <text evidence="1 6">Carbohydrate degradation; glycolysis; pyruvate from D-glyceraldehyde 3-phosphate: step 4/5.</text>
</comment>
<evidence type="ECO:0000256" key="8">
    <source>
        <dbReference type="PIRSR" id="PIRSR001400-2"/>
    </source>
</evidence>
<evidence type="ECO:0000256" key="9">
    <source>
        <dbReference type="PIRSR" id="PIRSR001400-3"/>
    </source>
</evidence>
<dbReference type="Gene3D" id="3.30.390.10">
    <property type="entry name" value="Enolase-like, N-terminal domain"/>
    <property type="match status" value="1"/>
</dbReference>
<dbReference type="PRINTS" id="PR00148">
    <property type="entry name" value="ENOLASE"/>
</dbReference>
<comment type="subcellular location">
    <subcellularLocation>
        <location evidence="6">Cytoplasm</location>
    </subcellularLocation>
    <subcellularLocation>
        <location evidence="6">Secreted</location>
    </subcellularLocation>
    <subcellularLocation>
        <location evidence="6">Cell surface</location>
    </subcellularLocation>
    <text evidence="6">Fractions of enolase are present in both the cytoplasm and on the cell surface.</text>
</comment>
<feature type="binding site" evidence="8">
    <location>
        <position position="300"/>
    </location>
    <ligand>
        <name>substrate</name>
    </ligand>
</feature>
<feature type="binding site" evidence="8">
    <location>
        <position position="146"/>
    </location>
    <ligand>
        <name>substrate</name>
    </ligand>
</feature>
<keyword evidence="13" id="KW-1185">Reference proteome</keyword>